<comment type="cofactor">
    <cofactor evidence="8">
        <name>Mg(2+)</name>
        <dbReference type="ChEBI" id="CHEBI:18420"/>
    </cofactor>
</comment>
<dbReference type="NCBIfam" id="TIGR00516">
    <property type="entry name" value="acpS"/>
    <property type="match status" value="1"/>
</dbReference>
<comment type="catalytic activity">
    <reaction evidence="8">
        <text>apo-[ACP] + CoA = holo-[ACP] + adenosine 3',5'-bisphosphate + H(+)</text>
        <dbReference type="Rhea" id="RHEA:12068"/>
        <dbReference type="Rhea" id="RHEA-COMP:9685"/>
        <dbReference type="Rhea" id="RHEA-COMP:9690"/>
        <dbReference type="ChEBI" id="CHEBI:15378"/>
        <dbReference type="ChEBI" id="CHEBI:29999"/>
        <dbReference type="ChEBI" id="CHEBI:57287"/>
        <dbReference type="ChEBI" id="CHEBI:58343"/>
        <dbReference type="ChEBI" id="CHEBI:64479"/>
        <dbReference type="EC" id="2.7.8.7"/>
    </reaction>
</comment>
<dbReference type="Pfam" id="PF01648">
    <property type="entry name" value="ACPS"/>
    <property type="match status" value="1"/>
</dbReference>
<feature type="binding site" evidence="8">
    <location>
        <position position="51"/>
    </location>
    <ligand>
        <name>Mg(2+)</name>
        <dbReference type="ChEBI" id="CHEBI:18420"/>
    </ligand>
</feature>
<comment type="similarity">
    <text evidence="8">Belongs to the P-Pant transferase superfamily. AcpS family.</text>
</comment>
<gene>
    <name evidence="8" type="primary">acpS</name>
    <name evidence="10" type="ORF">SAMN04488035_0456</name>
</gene>
<accession>A0A1I2DA90</accession>
<dbReference type="EC" id="2.7.8.7" evidence="8"/>
<evidence type="ECO:0000256" key="8">
    <source>
        <dbReference type="HAMAP-Rule" id="MF_00101"/>
    </source>
</evidence>
<dbReference type="AlphaFoldDB" id="A0A1I2DA90"/>
<dbReference type="GO" id="GO:0005737">
    <property type="term" value="C:cytoplasm"/>
    <property type="evidence" value="ECO:0007669"/>
    <property type="project" value="UniProtKB-SubCell"/>
</dbReference>
<dbReference type="GO" id="GO:0006633">
    <property type="term" value="P:fatty acid biosynthetic process"/>
    <property type="evidence" value="ECO:0007669"/>
    <property type="project" value="UniProtKB-UniRule"/>
</dbReference>
<dbReference type="InterPro" id="IPR037143">
    <property type="entry name" value="4-PPantetheinyl_Trfase_dom_sf"/>
</dbReference>
<dbReference type="NCBIfam" id="NF000832">
    <property type="entry name" value="PRK00070.3-2"/>
    <property type="match status" value="1"/>
</dbReference>
<evidence type="ECO:0000256" key="3">
    <source>
        <dbReference type="ARBA" id="ARBA00022723"/>
    </source>
</evidence>
<comment type="function">
    <text evidence="8">Transfers the 4'-phosphopantetheine moiety from coenzyme A to a Ser of acyl-carrier-protein.</text>
</comment>
<feature type="binding site" evidence="8">
    <location>
        <position position="9"/>
    </location>
    <ligand>
        <name>Mg(2+)</name>
        <dbReference type="ChEBI" id="CHEBI:18420"/>
    </ligand>
</feature>
<comment type="subcellular location">
    <subcellularLocation>
        <location evidence="8">Cytoplasm</location>
    </subcellularLocation>
</comment>
<dbReference type="Proteomes" id="UP000198520">
    <property type="component" value="Unassembled WGS sequence"/>
</dbReference>
<keyword evidence="11" id="KW-1185">Reference proteome</keyword>
<evidence type="ECO:0000256" key="2">
    <source>
        <dbReference type="ARBA" id="ARBA00022679"/>
    </source>
</evidence>
<dbReference type="GO" id="GO:0000287">
    <property type="term" value="F:magnesium ion binding"/>
    <property type="evidence" value="ECO:0007669"/>
    <property type="project" value="UniProtKB-UniRule"/>
</dbReference>
<keyword evidence="8" id="KW-0963">Cytoplasm</keyword>
<dbReference type="Gene3D" id="3.90.470.20">
    <property type="entry name" value="4'-phosphopantetheinyl transferase domain"/>
    <property type="match status" value="1"/>
</dbReference>
<proteinExistence type="inferred from homology"/>
<dbReference type="SUPFAM" id="SSF56214">
    <property type="entry name" value="4'-phosphopantetheinyl transferase"/>
    <property type="match status" value="1"/>
</dbReference>
<evidence type="ECO:0000256" key="4">
    <source>
        <dbReference type="ARBA" id="ARBA00022832"/>
    </source>
</evidence>
<evidence type="ECO:0000256" key="7">
    <source>
        <dbReference type="ARBA" id="ARBA00023160"/>
    </source>
</evidence>
<keyword evidence="1 8" id="KW-0444">Lipid biosynthesis</keyword>
<dbReference type="HAMAP" id="MF_00101">
    <property type="entry name" value="AcpS"/>
    <property type="match status" value="1"/>
</dbReference>
<protein>
    <recommendedName>
        <fullName evidence="8">Holo-[acyl-carrier-protein] synthase</fullName>
        <shortName evidence="8">Holo-ACP synthase</shortName>
        <ecNumber evidence="8">2.7.8.7</ecNumber>
    </recommendedName>
    <alternativeName>
        <fullName evidence="8">4'-phosphopantetheinyl transferase AcpS</fullName>
    </alternativeName>
</protein>
<organism evidence="10 11">
    <name type="scientific">Flavimobilis marinus</name>
    <dbReference type="NCBI Taxonomy" id="285351"/>
    <lineage>
        <taxon>Bacteria</taxon>
        <taxon>Bacillati</taxon>
        <taxon>Actinomycetota</taxon>
        <taxon>Actinomycetes</taxon>
        <taxon>Micrococcales</taxon>
        <taxon>Jonesiaceae</taxon>
        <taxon>Flavimobilis</taxon>
    </lineage>
</organism>
<keyword evidence="7 8" id="KW-0275">Fatty acid biosynthesis</keyword>
<evidence type="ECO:0000313" key="10">
    <source>
        <dbReference type="EMBL" id="SFE76890.1"/>
    </source>
</evidence>
<evidence type="ECO:0000259" key="9">
    <source>
        <dbReference type="Pfam" id="PF01648"/>
    </source>
</evidence>
<dbReference type="NCBIfam" id="TIGR00556">
    <property type="entry name" value="pantethn_trn"/>
    <property type="match status" value="1"/>
</dbReference>
<dbReference type="RefSeq" id="WP_093374664.1">
    <property type="nucleotide sequence ID" value="NZ_BNAN01000001.1"/>
</dbReference>
<dbReference type="InterPro" id="IPR008278">
    <property type="entry name" value="4-PPantetheinyl_Trfase_dom"/>
</dbReference>
<dbReference type="EMBL" id="FONZ01000001">
    <property type="protein sequence ID" value="SFE76890.1"/>
    <property type="molecule type" value="Genomic_DNA"/>
</dbReference>
<evidence type="ECO:0000256" key="6">
    <source>
        <dbReference type="ARBA" id="ARBA00023098"/>
    </source>
</evidence>
<reference evidence="11" key="1">
    <citation type="submission" date="2016-10" db="EMBL/GenBank/DDBJ databases">
        <authorList>
            <person name="Varghese N."/>
            <person name="Submissions S."/>
        </authorList>
    </citation>
    <scope>NUCLEOTIDE SEQUENCE [LARGE SCALE GENOMIC DNA]</scope>
    <source>
        <strain evidence="11">DSM 19083</strain>
    </source>
</reference>
<dbReference type="STRING" id="285351.SAMN04488035_0456"/>
<dbReference type="GO" id="GO:0008897">
    <property type="term" value="F:holo-[acyl-carrier-protein] synthase activity"/>
    <property type="evidence" value="ECO:0007669"/>
    <property type="project" value="UniProtKB-UniRule"/>
</dbReference>
<keyword evidence="2 8" id="KW-0808">Transferase</keyword>
<keyword evidence="6 8" id="KW-0443">Lipid metabolism</keyword>
<keyword evidence="4 8" id="KW-0276">Fatty acid metabolism</keyword>
<dbReference type="InterPro" id="IPR002582">
    <property type="entry name" value="ACPS"/>
</dbReference>
<evidence type="ECO:0000313" key="11">
    <source>
        <dbReference type="Proteomes" id="UP000198520"/>
    </source>
</evidence>
<dbReference type="InterPro" id="IPR004568">
    <property type="entry name" value="Ppantetheine-prot_Trfase_dom"/>
</dbReference>
<name>A0A1I2DA90_9MICO</name>
<evidence type="ECO:0000256" key="1">
    <source>
        <dbReference type="ARBA" id="ARBA00022516"/>
    </source>
</evidence>
<keyword evidence="5 8" id="KW-0460">Magnesium</keyword>
<feature type="domain" description="4'-phosphopantetheinyl transferase" evidence="9">
    <location>
        <begin position="5"/>
        <end position="94"/>
    </location>
</feature>
<dbReference type="OrthoDB" id="517356at2"/>
<keyword evidence="3 8" id="KW-0479">Metal-binding</keyword>
<sequence>MSIVGIGVDVVDVARLGQRLARVPRLAEKLFTPAERLLPLRSLAGRFAAKEAVGKALGNPGDLSWHDVEVTRRDGAAPVLVVRGAAAERGAELGVRAWHLSLSHDAGIATAFVVLETS</sequence>
<evidence type="ECO:0000256" key="5">
    <source>
        <dbReference type="ARBA" id="ARBA00022842"/>
    </source>
</evidence>